<feature type="transmembrane region" description="Helical" evidence="3">
    <location>
        <begin position="184"/>
        <end position="203"/>
    </location>
</feature>
<dbReference type="PANTHER" id="PTHR32089:SF112">
    <property type="entry name" value="LYSOZYME-LIKE PROTEIN-RELATED"/>
    <property type="match status" value="1"/>
</dbReference>
<keyword evidence="1 2" id="KW-0807">Transducer</keyword>
<evidence type="ECO:0000256" key="2">
    <source>
        <dbReference type="PROSITE-ProRule" id="PRU00284"/>
    </source>
</evidence>
<dbReference type="PANTHER" id="PTHR32089">
    <property type="entry name" value="METHYL-ACCEPTING CHEMOTAXIS PROTEIN MCPB"/>
    <property type="match status" value="1"/>
</dbReference>
<dbReference type="SUPFAM" id="SSF58104">
    <property type="entry name" value="Methyl-accepting chemotaxis protein (MCP) signaling domain"/>
    <property type="match status" value="1"/>
</dbReference>
<comment type="caution">
    <text evidence="5">The sequence shown here is derived from an EMBL/GenBank/DDBJ whole genome shotgun (WGS) entry which is preliminary data.</text>
</comment>
<dbReference type="Proteomes" id="UP000612282">
    <property type="component" value="Unassembled WGS sequence"/>
</dbReference>
<accession>A0ABQ3XT39</accession>
<reference evidence="5 6" key="1">
    <citation type="submission" date="2021-01" db="EMBL/GenBank/DDBJ databases">
        <title>Whole genome shotgun sequence of Actinoplanes couchii NBRC 106145.</title>
        <authorList>
            <person name="Komaki H."/>
            <person name="Tamura T."/>
        </authorList>
    </citation>
    <scope>NUCLEOTIDE SEQUENCE [LARGE SCALE GENOMIC DNA]</scope>
    <source>
        <strain evidence="5 6">NBRC 106145</strain>
    </source>
</reference>
<dbReference type="Gene3D" id="1.10.287.950">
    <property type="entry name" value="Methyl-accepting chemotaxis protein"/>
    <property type="match status" value="1"/>
</dbReference>
<gene>
    <name evidence="5" type="ORF">Aco03nite_100830</name>
</gene>
<evidence type="ECO:0000313" key="5">
    <source>
        <dbReference type="EMBL" id="GID61679.1"/>
    </source>
</evidence>
<evidence type="ECO:0000313" key="6">
    <source>
        <dbReference type="Proteomes" id="UP000612282"/>
    </source>
</evidence>
<keyword evidence="3" id="KW-0472">Membrane</keyword>
<evidence type="ECO:0000259" key="4">
    <source>
        <dbReference type="PROSITE" id="PS50111"/>
    </source>
</evidence>
<name>A0ABQ3XT39_9ACTN</name>
<feature type="domain" description="Methyl-accepting transducer" evidence="4">
    <location>
        <begin position="217"/>
        <end position="453"/>
    </location>
</feature>
<sequence>MISRLPFGSKLTAGFALTLTLTLFMAVTSVAALTLVVRVNNTAVTAATDSLLGAQRLSTAMEGRGSSARGYLITGKPEDLQRTRRDREVFLDQAAQLQRGLDGRGSERLLNDVAVAETQYTAVLTPLLQRRQTLRDLTQVSQLLTTELVAARQGVQDANADLVNQVRVEVELDRDHAATRATQAVITVTVLGVLAVACGTVIARRLNRALRHQIGTAVGHIQSSSVQLETAAARQASGGRDQATALNEITATISELLITSRQISDGAQRVSKTAEDTEAAARHGDATIDRTRTSIAVIRTQVDQIVQHMLALGEKSQQIGSVVQLVAELAEQTNILAINATIEATGAGEQGRRFAVVAEEIRKLADRTAASAREIRILIDEIRGAVNTTVVSTEAGAQAVDAGTRNFDEATTAFRTIARLVTTTNDATHEIELSSKQQTLAVEQVNAAAADTARVSRDGEASATQHKQTAAHLAALSGDLLELVGTSRPRTSG</sequence>
<dbReference type="PROSITE" id="PS50111">
    <property type="entry name" value="CHEMOTAXIS_TRANSDUC_2"/>
    <property type="match status" value="1"/>
</dbReference>
<evidence type="ECO:0000256" key="3">
    <source>
        <dbReference type="SAM" id="Phobius"/>
    </source>
</evidence>
<dbReference type="SMART" id="SM00283">
    <property type="entry name" value="MA"/>
    <property type="match status" value="1"/>
</dbReference>
<keyword evidence="3" id="KW-1133">Transmembrane helix</keyword>
<organism evidence="5 6">
    <name type="scientific">Actinoplanes couchii</name>
    <dbReference type="NCBI Taxonomy" id="403638"/>
    <lineage>
        <taxon>Bacteria</taxon>
        <taxon>Bacillati</taxon>
        <taxon>Actinomycetota</taxon>
        <taxon>Actinomycetes</taxon>
        <taxon>Micromonosporales</taxon>
        <taxon>Micromonosporaceae</taxon>
        <taxon>Actinoplanes</taxon>
    </lineage>
</organism>
<keyword evidence="6" id="KW-1185">Reference proteome</keyword>
<evidence type="ECO:0000256" key="1">
    <source>
        <dbReference type="ARBA" id="ARBA00023224"/>
    </source>
</evidence>
<dbReference type="EMBL" id="BOMG01000134">
    <property type="protein sequence ID" value="GID61679.1"/>
    <property type="molecule type" value="Genomic_DNA"/>
</dbReference>
<keyword evidence="3" id="KW-0812">Transmembrane</keyword>
<dbReference type="InterPro" id="IPR004089">
    <property type="entry name" value="MCPsignal_dom"/>
</dbReference>
<protein>
    <recommendedName>
        <fullName evidence="4">Methyl-accepting transducer domain-containing protein</fullName>
    </recommendedName>
</protein>
<dbReference type="RefSeq" id="WP_203809893.1">
    <property type="nucleotide sequence ID" value="NZ_BAAAQE010000058.1"/>
</dbReference>
<dbReference type="Pfam" id="PF00015">
    <property type="entry name" value="MCPsignal"/>
    <property type="match status" value="1"/>
</dbReference>
<proteinExistence type="predicted"/>